<dbReference type="Pfam" id="PF04221">
    <property type="entry name" value="RelB"/>
    <property type="match status" value="1"/>
</dbReference>
<gene>
    <name evidence="3" type="ORF">SRCM100623_02305</name>
</gene>
<sequence length="80" mass="8997">MASINLRIDDSLKKAAYERLSELGVTPSDLIRQTFEYVVKTGKLPVRRTVISEDDQQLLAVVRERLTSPEPSIPVSLDDL</sequence>
<dbReference type="EMBL" id="LYUD01000123">
    <property type="protein sequence ID" value="OAZ69589.1"/>
    <property type="molecule type" value="Genomic_DNA"/>
</dbReference>
<protein>
    <submittedName>
        <fullName evidence="3">Antitoxin RelB</fullName>
    </submittedName>
</protein>
<name>A0A1A0D345_ACEPA</name>
<evidence type="ECO:0000256" key="2">
    <source>
        <dbReference type="ARBA" id="ARBA00022649"/>
    </source>
</evidence>
<comment type="similarity">
    <text evidence="1">Belongs to the RelB/DinJ antitoxin family.</text>
</comment>
<dbReference type="PANTHER" id="PTHR38781:SF1">
    <property type="entry name" value="ANTITOXIN DINJ-RELATED"/>
    <property type="match status" value="1"/>
</dbReference>
<dbReference type="NCBIfam" id="NF008412">
    <property type="entry name" value="PRK11235.1"/>
    <property type="match status" value="1"/>
</dbReference>
<dbReference type="InterPro" id="IPR007337">
    <property type="entry name" value="RelB/DinJ"/>
</dbReference>
<evidence type="ECO:0000313" key="4">
    <source>
        <dbReference type="Proteomes" id="UP000093796"/>
    </source>
</evidence>
<proteinExistence type="inferred from homology"/>
<reference evidence="3 4" key="1">
    <citation type="submission" date="2016-05" db="EMBL/GenBank/DDBJ databases">
        <title>Genome sequencing of Acetobacter pasteurianus strain SRCM100623.</title>
        <authorList>
            <person name="Song Y.R."/>
        </authorList>
    </citation>
    <scope>NUCLEOTIDE SEQUENCE [LARGE SCALE GENOMIC DNA]</scope>
    <source>
        <strain evidence="3 4">SRCM100623</strain>
    </source>
</reference>
<dbReference type="Gene3D" id="1.10.1220.10">
    <property type="entry name" value="Met repressor-like"/>
    <property type="match status" value="1"/>
</dbReference>
<organism evidence="3 4">
    <name type="scientific">Acetobacter pasteurianus</name>
    <name type="common">Acetobacter turbidans</name>
    <dbReference type="NCBI Taxonomy" id="438"/>
    <lineage>
        <taxon>Bacteria</taxon>
        <taxon>Pseudomonadati</taxon>
        <taxon>Pseudomonadota</taxon>
        <taxon>Alphaproteobacteria</taxon>
        <taxon>Acetobacterales</taxon>
        <taxon>Acetobacteraceae</taxon>
        <taxon>Acetobacter</taxon>
    </lineage>
</organism>
<evidence type="ECO:0000313" key="3">
    <source>
        <dbReference type="EMBL" id="OAZ69589.1"/>
    </source>
</evidence>
<keyword evidence="2" id="KW-1277">Toxin-antitoxin system</keyword>
<dbReference type="RefSeq" id="WP_042789150.1">
    <property type="nucleotide sequence ID" value="NZ_LYUD01000123.1"/>
</dbReference>
<dbReference type="NCBIfam" id="TIGR02384">
    <property type="entry name" value="RelB_DinJ"/>
    <property type="match status" value="1"/>
</dbReference>
<dbReference type="PANTHER" id="PTHR38781">
    <property type="entry name" value="ANTITOXIN DINJ-RELATED"/>
    <property type="match status" value="1"/>
</dbReference>
<evidence type="ECO:0000256" key="1">
    <source>
        <dbReference type="ARBA" id="ARBA00010562"/>
    </source>
</evidence>
<accession>A0A1A0D345</accession>
<comment type="caution">
    <text evidence="3">The sequence shown here is derived from an EMBL/GenBank/DDBJ whole genome shotgun (WGS) entry which is preliminary data.</text>
</comment>
<dbReference type="InterPro" id="IPR013321">
    <property type="entry name" value="Arc_rbn_hlx_hlx"/>
</dbReference>
<dbReference type="PATRIC" id="fig|438.15.peg.2550"/>
<dbReference type="OrthoDB" id="7221783at2"/>
<dbReference type="GO" id="GO:0006351">
    <property type="term" value="P:DNA-templated transcription"/>
    <property type="evidence" value="ECO:0007669"/>
    <property type="project" value="TreeGrafter"/>
</dbReference>
<dbReference type="Proteomes" id="UP000093796">
    <property type="component" value="Unassembled WGS sequence"/>
</dbReference>
<dbReference type="AlphaFoldDB" id="A0A1A0D345"/>
<dbReference type="GO" id="GO:0006355">
    <property type="term" value="P:regulation of DNA-templated transcription"/>
    <property type="evidence" value="ECO:0007669"/>
    <property type="project" value="InterPro"/>
</dbReference>